<gene>
    <name evidence="2" type="ORF">QBC41DRAFT_47184</name>
</gene>
<evidence type="ECO:0000256" key="1">
    <source>
        <dbReference type="SAM" id="MobiDB-lite"/>
    </source>
</evidence>
<reference evidence="2" key="1">
    <citation type="submission" date="2023-06" db="EMBL/GenBank/DDBJ databases">
        <title>Genome-scale phylogeny and comparative genomics of the fungal order Sordariales.</title>
        <authorList>
            <consortium name="Lawrence Berkeley National Laboratory"/>
            <person name="Hensen N."/>
            <person name="Bonometti L."/>
            <person name="Westerberg I."/>
            <person name="Brannstrom I.O."/>
            <person name="Guillou S."/>
            <person name="Cros-Aarteil S."/>
            <person name="Calhoun S."/>
            <person name="Haridas S."/>
            <person name="Kuo A."/>
            <person name="Mondo S."/>
            <person name="Pangilinan J."/>
            <person name="Riley R."/>
            <person name="Labutti K."/>
            <person name="Andreopoulos B."/>
            <person name="Lipzen A."/>
            <person name="Chen C."/>
            <person name="Yanf M."/>
            <person name="Daum C."/>
            <person name="Ng V."/>
            <person name="Clum A."/>
            <person name="Steindorff A."/>
            <person name="Ohm R."/>
            <person name="Martin F."/>
            <person name="Silar P."/>
            <person name="Natvig D."/>
            <person name="Lalanne C."/>
            <person name="Gautier V."/>
            <person name="Ament-Velasquez S.L."/>
            <person name="Kruys A."/>
            <person name="Hutchinson M.I."/>
            <person name="Powell A.J."/>
            <person name="Barry K."/>
            <person name="Miller A.N."/>
            <person name="Grigoriev I.V."/>
            <person name="Debuchy R."/>
            <person name="Gladieux P."/>
            <person name="Thoren M.H."/>
            <person name="Johannesson H."/>
        </authorList>
    </citation>
    <scope>NUCLEOTIDE SEQUENCE</scope>
    <source>
        <strain evidence="2">CBS 307.81</strain>
    </source>
</reference>
<evidence type="ECO:0000313" key="3">
    <source>
        <dbReference type="Proteomes" id="UP001174997"/>
    </source>
</evidence>
<protein>
    <submittedName>
        <fullName evidence="2">Uncharacterized protein</fullName>
    </submittedName>
</protein>
<comment type="caution">
    <text evidence="2">The sequence shown here is derived from an EMBL/GenBank/DDBJ whole genome shotgun (WGS) entry which is preliminary data.</text>
</comment>
<feature type="region of interest" description="Disordered" evidence="1">
    <location>
        <begin position="54"/>
        <end position="159"/>
    </location>
</feature>
<feature type="region of interest" description="Disordered" evidence="1">
    <location>
        <begin position="1"/>
        <end position="20"/>
    </location>
</feature>
<feature type="compositionally biased region" description="Basic and acidic residues" evidence="1">
    <location>
        <begin position="67"/>
        <end position="79"/>
    </location>
</feature>
<dbReference type="EMBL" id="JAULSY010000183">
    <property type="protein sequence ID" value="KAK0659458.1"/>
    <property type="molecule type" value="Genomic_DNA"/>
</dbReference>
<dbReference type="Proteomes" id="UP001174997">
    <property type="component" value="Unassembled WGS sequence"/>
</dbReference>
<keyword evidence="3" id="KW-1185">Reference proteome</keyword>
<proteinExistence type="predicted"/>
<feature type="compositionally biased region" description="Basic residues" evidence="1">
    <location>
        <begin position="121"/>
        <end position="140"/>
    </location>
</feature>
<name>A0AA39YVM4_9PEZI</name>
<sequence>MSDHHRGRRRSHRDYDYNDAYYDDYETRPRRHRSLGRQALDKLEDAMAGLGLEDKHRSYSGSRHHPRGYDRHYDDYDRDHHHRHGSRGTLSSNHHRSGSHGHHRDHSRRSYRGDDHYTTISRRRAHSSSPTRRSRHRSTHSRSSYAEPATRSRSRAPMDKGLKSAMDAAAIEAFRVRNQPGSWKGAKGARVATAAISAAAIGAAAEKRKEENGSTKLGTVGSALAGMAVNRLVNGSRKDM</sequence>
<evidence type="ECO:0000313" key="2">
    <source>
        <dbReference type="EMBL" id="KAK0659458.1"/>
    </source>
</evidence>
<feature type="compositionally biased region" description="Basic residues" evidence="1">
    <location>
        <begin position="93"/>
        <end position="110"/>
    </location>
</feature>
<feature type="compositionally biased region" description="Basic residues" evidence="1">
    <location>
        <begin position="1"/>
        <end position="12"/>
    </location>
</feature>
<accession>A0AA39YVM4</accession>
<dbReference type="AlphaFoldDB" id="A0AA39YVM4"/>
<organism evidence="2 3">
    <name type="scientific">Cercophora samala</name>
    <dbReference type="NCBI Taxonomy" id="330535"/>
    <lineage>
        <taxon>Eukaryota</taxon>
        <taxon>Fungi</taxon>
        <taxon>Dikarya</taxon>
        <taxon>Ascomycota</taxon>
        <taxon>Pezizomycotina</taxon>
        <taxon>Sordariomycetes</taxon>
        <taxon>Sordariomycetidae</taxon>
        <taxon>Sordariales</taxon>
        <taxon>Lasiosphaeriaceae</taxon>
        <taxon>Cercophora</taxon>
    </lineage>
</organism>